<dbReference type="PROSITE" id="PS51257">
    <property type="entry name" value="PROKAR_LIPOPROTEIN"/>
    <property type="match status" value="1"/>
</dbReference>
<proteinExistence type="predicted"/>
<accession>A0ABT1T9H8</accession>
<evidence type="ECO:0000256" key="1">
    <source>
        <dbReference type="SAM" id="SignalP"/>
    </source>
</evidence>
<dbReference type="RefSeq" id="WP_256541444.1">
    <property type="nucleotide sequence ID" value="NZ_JANHOH010000013.1"/>
</dbReference>
<organism evidence="2 3">
    <name type="scientific">Mucilaginibacter aquariorum</name>
    <dbReference type="NCBI Taxonomy" id="2967225"/>
    <lineage>
        <taxon>Bacteria</taxon>
        <taxon>Pseudomonadati</taxon>
        <taxon>Bacteroidota</taxon>
        <taxon>Sphingobacteriia</taxon>
        <taxon>Sphingobacteriales</taxon>
        <taxon>Sphingobacteriaceae</taxon>
        <taxon>Mucilaginibacter</taxon>
    </lineage>
</organism>
<feature type="chain" id="PRO_5046310403" description="Lipocalin-like domain-containing protein" evidence="1">
    <location>
        <begin position="21"/>
        <end position="151"/>
    </location>
</feature>
<evidence type="ECO:0000313" key="3">
    <source>
        <dbReference type="Proteomes" id="UP001204376"/>
    </source>
</evidence>
<feature type="signal peptide" evidence="1">
    <location>
        <begin position="1"/>
        <end position="20"/>
    </location>
</feature>
<name>A0ABT1T9H8_9SPHI</name>
<comment type="caution">
    <text evidence="2">The sequence shown here is derived from an EMBL/GenBank/DDBJ whole genome shotgun (WGS) entry which is preliminary data.</text>
</comment>
<keyword evidence="1" id="KW-0732">Signal</keyword>
<dbReference type="EMBL" id="JANHOH010000013">
    <property type="protein sequence ID" value="MCQ6961274.1"/>
    <property type="molecule type" value="Genomic_DNA"/>
</dbReference>
<reference evidence="2 3" key="1">
    <citation type="submission" date="2022-07" db="EMBL/GenBank/DDBJ databases">
        <title>Mucilaginibacter sp. JC4.</title>
        <authorList>
            <person name="Le V."/>
            <person name="Ko S.-R."/>
            <person name="Ahn C.-Y."/>
            <person name="Oh H.-M."/>
        </authorList>
    </citation>
    <scope>NUCLEOTIDE SEQUENCE [LARGE SCALE GENOMIC DNA]</scope>
    <source>
        <strain evidence="2 3">JC4</strain>
    </source>
</reference>
<evidence type="ECO:0008006" key="4">
    <source>
        <dbReference type="Google" id="ProtNLM"/>
    </source>
</evidence>
<sequence length="151" mass="16398">MRKYLLILISFILMIAGSCKKDKAQAPVYESTWTLNNTKHNVAFAIWSSGGGAGQYAFQDEVGNTLRLSFPAKPTEAAAYDLVSSDDPLIGLQFKLEVVGSFGAYTYKGDPITINFTKNKDGIIILLPKITLESATQTPSEAELSASIFIP</sequence>
<dbReference type="Proteomes" id="UP001204376">
    <property type="component" value="Unassembled WGS sequence"/>
</dbReference>
<keyword evidence="3" id="KW-1185">Reference proteome</keyword>
<gene>
    <name evidence="2" type="ORF">NPE20_25090</name>
</gene>
<protein>
    <recommendedName>
        <fullName evidence="4">Lipocalin-like domain-containing protein</fullName>
    </recommendedName>
</protein>
<evidence type="ECO:0000313" key="2">
    <source>
        <dbReference type="EMBL" id="MCQ6961274.1"/>
    </source>
</evidence>